<dbReference type="PROSITE" id="PS50157">
    <property type="entry name" value="ZINC_FINGER_C2H2_2"/>
    <property type="match status" value="1"/>
</dbReference>
<gene>
    <name evidence="4" type="ORF">Zmor_004003</name>
</gene>
<reference evidence="4" key="1">
    <citation type="journal article" date="2023" name="G3 (Bethesda)">
        <title>Whole genome assemblies of Zophobas morio and Tenebrio molitor.</title>
        <authorList>
            <person name="Kaur S."/>
            <person name="Stinson S.A."/>
            <person name="diCenzo G.C."/>
        </authorList>
    </citation>
    <scope>NUCLEOTIDE SEQUENCE</scope>
    <source>
        <strain evidence="4">QUZm001</strain>
    </source>
</reference>
<keyword evidence="1" id="KW-0479">Metal-binding</keyword>
<name>A0AA38HM77_9CUCU</name>
<dbReference type="Gene3D" id="3.30.160.60">
    <property type="entry name" value="Classic Zinc Finger"/>
    <property type="match status" value="1"/>
</dbReference>
<evidence type="ECO:0000313" key="4">
    <source>
        <dbReference type="EMBL" id="KAJ3639132.1"/>
    </source>
</evidence>
<feature type="domain" description="C2H2-type" evidence="3">
    <location>
        <begin position="73"/>
        <end position="97"/>
    </location>
</feature>
<organism evidence="4 5">
    <name type="scientific">Zophobas morio</name>
    <dbReference type="NCBI Taxonomy" id="2755281"/>
    <lineage>
        <taxon>Eukaryota</taxon>
        <taxon>Metazoa</taxon>
        <taxon>Ecdysozoa</taxon>
        <taxon>Arthropoda</taxon>
        <taxon>Hexapoda</taxon>
        <taxon>Insecta</taxon>
        <taxon>Pterygota</taxon>
        <taxon>Neoptera</taxon>
        <taxon>Endopterygota</taxon>
        <taxon>Coleoptera</taxon>
        <taxon>Polyphaga</taxon>
        <taxon>Cucujiformia</taxon>
        <taxon>Tenebrionidae</taxon>
        <taxon>Zophobas</taxon>
    </lineage>
</organism>
<evidence type="ECO:0000256" key="1">
    <source>
        <dbReference type="PROSITE-ProRule" id="PRU00042"/>
    </source>
</evidence>
<dbReference type="InterPro" id="IPR036236">
    <property type="entry name" value="Znf_C2H2_sf"/>
</dbReference>
<protein>
    <recommendedName>
        <fullName evidence="3">C2H2-type domain-containing protein</fullName>
    </recommendedName>
</protein>
<sequence>MGKVYKHLCSLKRHQAACDSQSVEYCSAPENSEVRYSCSSCDKIYRSFQGLCRHRKVCASRAVLLTSNTLVAHACKICERTFDSFQGLRQHMRKAHSAMYYAEAHGLDDSSLPVSSCENQVSRKDSPSVNEGGDSIRPLGDTVEPDSYSSPPSPLPLVNGGSRTCFSPLLAL</sequence>
<comment type="caution">
    <text evidence="4">The sequence shown here is derived from an EMBL/GenBank/DDBJ whole genome shotgun (WGS) entry which is preliminary data.</text>
</comment>
<feature type="region of interest" description="Disordered" evidence="2">
    <location>
        <begin position="109"/>
        <end position="156"/>
    </location>
</feature>
<dbReference type="SUPFAM" id="SSF57667">
    <property type="entry name" value="beta-beta-alpha zinc fingers"/>
    <property type="match status" value="1"/>
</dbReference>
<dbReference type="PROSITE" id="PS00028">
    <property type="entry name" value="ZINC_FINGER_C2H2_1"/>
    <property type="match status" value="1"/>
</dbReference>
<dbReference type="AlphaFoldDB" id="A0AA38HM77"/>
<keyword evidence="5" id="KW-1185">Reference proteome</keyword>
<evidence type="ECO:0000313" key="5">
    <source>
        <dbReference type="Proteomes" id="UP001168821"/>
    </source>
</evidence>
<keyword evidence="1" id="KW-0863">Zinc-finger</keyword>
<dbReference type="SMART" id="SM00355">
    <property type="entry name" value="ZnF_C2H2"/>
    <property type="match status" value="2"/>
</dbReference>
<dbReference type="Proteomes" id="UP001168821">
    <property type="component" value="Unassembled WGS sequence"/>
</dbReference>
<accession>A0AA38HM77</accession>
<dbReference type="InterPro" id="IPR013087">
    <property type="entry name" value="Znf_C2H2_type"/>
</dbReference>
<dbReference type="Pfam" id="PF13912">
    <property type="entry name" value="zf-C2H2_6"/>
    <property type="match status" value="2"/>
</dbReference>
<evidence type="ECO:0000256" key="2">
    <source>
        <dbReference type="SAM" id="MobiDB-lite"/>
    </source>
</evidence>
<proteinExistence type="predicted"/>
<dbReference type="GO" id="GO:0008270">
    <property type="term" value="F:zinc ion binding"/>
    <property type="evidence" value="ECO:0007669"/>
    <property type="project" value="UniProtKB-KW"/>
</dbReference>
<keyword evidence="1" id="KW-0862">Zinc</keyword>
<dbReference type="EMBL" id="JALNTZ010000012">
    <property type="protein sequence ID" value="KAJ3639132.1"/>
    <property type="molecule type" value="Genomic_DNA"/>
</dbReference>
<evidence type="ECO:0000259" key="3">
    <source>
        <dbReference type="PROSITE" id="PS50157"/>
    </source>
</evidence>